<accession>A0A438J077</accession>
<name>A0A438J077_VITVI</name>
<dbReference type="EMBL" id="QGNW01000071">
    <property type="protein sequence ID" value="RVX02346.1"/>
    <property type="molecule type" value="Genomic_DNA"/>
</dbReference>
<dbReference type="GO" id="GO:0016020">
    <property type="term" value="C:membrane"/>
    <property type="evidence" value="ECO:0007669"/>
    <property type="project" value="InterPro"/>
</dbReference>
<dbReference type="PANTHER" id="PTHR43448:SF2">
    <property type="entry name" value="PROTOHEME IX FARNESYLTRANSFERASE, MITOCHONDRIAL"/>
    <property type="match status" value="1"/>
</dbReference>
<dbReference type="GO" id="GO:0008495">
    <property type="term" value="F:protoheme IX farnesyltransferase activity"/>
    <property type="evidence" value="ECO:0007669"/>
    <property type="project" value="InterPro"/>
</dbReference>
<protein>
    <submittedName>
        <fullName evidence="2">Protoheme IX farnesyltransferase, mitochondrial</fullName>
    </submittedName>
</protein>
<evidence type="ECO:0000313" key="3">
    <source>
        <dbReference type="Proteomes" id="UP000288805"/>
    </source>
</evidence>
<dbReference type="PANTHER" id="PTHR43448">
    <property type="entry name" value="PROTOHEME IX FARNESYLTRANSFERASE, MITOCHONDRIAL"/>
    <property type="match status" value="1"/>
</dbReference>
<keyword evidence="1 2" id="KW-0808">Transferase</keyword>
<proteinExistence type="predicted"/>
<organism evidence="2 3">
    <name type="scientific">Vitis vinifera</name>
    <name type="common">Grape</name>
    <dbReference type="NCBI Taxonomy" id="29760"/>
    <lineage>
        <taxon>Eukaryota</taxon>
        <taxon>Viridiplantae</taxon>
        <taxon>Streptophyta</taxon>
        <taxon>Embryophyta</taxon>
        <taxon>Tracheophyta</taxon>
        <taxon>Spermatophyta</taxon>
        <taxon>Magnoliopsida</taxon>
        <taxon>eudicotyledons</taxon>
        <taxon>Gunneridae</taxon>
        <taxon>Pentapetalae</taxon>
        <taxon>rosids</taxon>
        <taxon>Vitales</taxon>
        <taxon>Vitaceae</taxon>
        <taxon>Viteae</taxon>
        <taxon>Vitis</taxon>
    </lineage>
</organism>
<dbReference type="InterPro" id="IPR006369">
    <property type="entry name" value="Protohaem_IX_farnesylTrfase"/>
</dbReference>
<dbReference type="AlphaFoldDB" id="A0A438J077"/>
<evidence type="ECO:0000256" key="1">
    <source>
        <dbReference type="ARBA" id="ARBA00022679"/>
    </source>
</evidence>
<dbReference type="Proteomes" id="UP000288805">
    <property type="component" value="Unassembled WGS sequence"/>
</dbReference>
<dbReference type="GO" id="GO:0006783">
    <property type="term" value="P:heme biosynthetic process"/>
    <property type="evidence" value="ECO:0007669"/>
    <property type="project" value="InterPro"/>
</dbReference>
<reference evidence="2 3" key="1">
    <citation type="journal article" date="2018" name="PLoS Genet.">
        <title>Population sequencing reveals clonal diversity and ancestral inbreeding in the grapevine cultivar Chardonnay.</title>
        <authorList>
            <person name="Roach M.J."/>
            <person name="Johnson D.L."/>
            <person name="Bohlmann J."/>
            <person name="van Vuuren H.J."/>
            <person name="Jones S.J."/>
            <person name="Pretorius I.S."/>
            <person name="Schmidt S.A."/>
            <person name="Borneman A.R."/>
        </authorList>
    </citation>
    <scope>NUCLEOTIDE SEQUENCE [LARGE SCALE GENOMIC DNA]</scope>
    <source>
        <strain evidence="3">cv. Chardonnay</strain>
        <tissue evidence="2">Leaf</tissue>
    </source>
</reference>
<comment type="caution">
    <text evidence="2">The sequence shown here is derived from an EMBL/GenBank/DDBJ whole genome shotgun (WGS) entry which is preliminary data.</text>
</comment>
<sequence length="195" mass="22462">MFFGQFALDQYWRTHWKEFLVSLCPWWAAAAGQVSLNGMILPAALYFWQIPHFMALAYLCRDDYAAGGYAPNYILYFECMKLNAMSMLYHIPSCQTQSCGFGMYFMDLVPFGCIGRILQQGMCLAMFYGFCHLVDFLHTSYKEAGMLAWHVQYRMLSFADVSGRRTAVVALRNSLYLIPLGFIAYDFLNKQVPTQ</sequence>
<gene>
    <name evidence="2" type="primary">COX10_2</name>
    <name evidence="2" type="ORF">CK203_028357</name>
</gene>
<evidence type="ECO:0000313" key="2">
    <source>
        <dbReference type="EMBL" id="RVX02346.1"/>
    </source>
</evidence>